<evidence type="ECO:0000313" key="2">
    <source>
        <dbReference type="EMBL" id="MCS7482719.1"/>
    </source>
</evidence>
<feature type="compositionally biased region" description="Gly residues" evidence="1">
    <location>
        <begin position="293"/>
        <end position="321"/>
    </location>
</feature>
<feature type="compositionally biased region" description="Pro residues" evidence="1">
    <location>
        <begin position="227"/>
        <end position="241"/>
    </location>
</feature>
<dbReference type="SUPFAM" id="SSF140459">
    <property type="entry name" value="PE/PPE dimer-like"/>
    <property type="match status" value="1"/>
</dbReference>
<protein>
    <recommendedName>
        <fullName evidence="4">PPE family protein</fullName>
    </recommendedName>
</protein>
<feature type="compositionally biased region" description="Pro residues" evidence="1">
    <location>
        <begin position="184"/>
        <end position="196"/>
    </location>
</feature>
<evidence type="ECO:0008006" key="4">
    <source>
        <dbReference type="Google" id="ProtNLM"/>
    </source>
</evidence>
<sequence>MPVGNHNFDAQSHQQLYDKIHQSAGAGWVDATNSAWLSFRAVMGNAKSDVEWAVRDAKAVWTGAANESFSGGMAPLVQWAENARVAGVASHNAFQAQQSYYGDTKGRMPRPVAVTSTANDDFLGIPAGFTHLVGGQTDQDVQERRANEAKREAVRMMTGYQGNAGAAVSTVGTFIPPPIVTLEVPPPEVVRPPVPPRHGGGFNGRSRVTDTGGKGDAGGTGGTGASPSPPPTPNAVTPPPLVHSGDQGTTHLSDAVTPPVLRPDSSTTNPNSSPVPPGPSQVPPGTAFSVPGSRGGSSGRGVPGAIPTGGGRSAAGGGHTGVGTPRAGGSPLLGHQPGGQVNRGPSSSTDDAHLTGRQSAAGGGVGAAGGAPQRGQGEDDIEHTSAEYLRGLDDVWGDNDVLVAPPVIGDDRR</sequence>
<gene>
    <name evidence="2" type="ORF">NZH93_38230</name>
</gene>
<dbReference type="Proteomes" id="UP001141259">
    <property type="component" value="Unassembled WGS sequence"/>
</dbReference>
<keyword evidence="3" id="KW-1185">Reference proteome</keyword>
<comment type="caution">
    <text evidence="2">The sequence shown here is derived from an EMBL/GenBank/DDBJ whole genome shotgun (WGS) entry which is preliminary data.</text>
</comment>
<feature type="compositionally biased region" description="Low complexity" evidence="1">
    <location>
        <begin position="283"/>
        <end position="292"/>
    </location>
</feature>
<dbReference type="AlphaFoldDB" id="A0A9X2VU80"/>
<feature type="compositionally biased region" description="Gly residues" evidence="1">
    <location>
        <begin position="212"/>
        <end position="224"/>
    </location>
</feature>
<accession>A0A9X2VU80</accession>
<organism evidence="2 3">
    <name type="scientific">Umezawaea endophytica</name>
    <dbReference type="NCBI Taxonomy" id="1654476"/>
    <lineage>
        <taxon>Bacteria</taxon>
        <taxon>Bacillati</taxon>
        <taxon>Actinomycetota</taxon>
        <taxon>Actinomycetes</taxon>
        <taxon>Pseudonocardiales</taxon>
        <taxon>Pseudonocardiaceae</taxon>
        <taxon>Umezawaea</taxon>
    </lineage>
</organism>
<reference evidence="2" key="1">
    <citation type="submission" date="2022-08" db="EMBL/GenBank/DDBJ databases">
        <authorList>
            <person name="Tistechok S."/>
            <person name="Samborskyy M."/>
            <person name="Roman I."/>
        </authorList>
    </citation>
    <scope>NUCLEOTIDE SEQUENCE</scope>
    <source>
        <strain evidence="2">DSM 103496</strain>
    </source>
</reference>
<dbReference type="RefSeq" id="WP_259628185.1">
    <property type="nucleotide sequence ID" value="NZ_JANYMP010000026.1"/>
</dbReference>
<proteinExistence type="predicted"/>
<evidence type="ECO:0000256" key="1">
    <source>
        <dbReference type="SAM" id="MobiDB-lite"/>
    </source>
</evidence>
<dbReference type="EMBL" id="JANYMP010000026">
    <property type="protein sequence ID" value="MCS7482719.1"/>
    <property type="molecule type" value="Genomic_DNA"/>
</dbReference>
<feature type="compositionally biased region" description="Pro residues" evidence="1">
    <location>
        <begin position="273"/>
        <end position="282"/>
    </location>
</feature>
<feature type="region of interest" description="Disordered" evidence="1">
    <location>
        <begin position="184"/>
        <end position="384"/>
    </location>
</feature>
<dbReference type="Gene3D" id="1.20.1260.20">
    <property type="entry name" value="PPE superfamily"/>
    <property type="match status" value="1"/>
</dbReference>
<dbReference type="InterPro" id="IPR038332">
    <property type="entry name" value="PPE_sf"/>
</dbReference>
<evidence type="ECO:0000313" key="3">
    <source>
        <dbReference type="Proteomes" id="UP001141259"/>
    </source>
</evidence>
<name>A0A9X2VU80_9PSEU</name>